<dbReference type="AlphaFoldDB" id="A0A8S0W1R7"/>
<protein>
    <submittedName>
        <fullName evidence="1">Aspartyl-phosphate phosphatase Spo0E-like</fullName>
    </submittedName>
    <submittedName>
        <fullName evidence="2">Spo0E like sporulation regulatory protein</fullName>
    </submittedName>
</protein>
<dbReference type="InterPro" id="IPR018540">
    <property type="entry name" value="Spo0E-like"/>
</dbReference>
<accession>A0A8S0W1R7</accession>
<evidence type="ECO:0000313" key="2">
    <source>
        <dbReference type="EMBL" id="CEJ07344.1"/>
    </source>
</evidence>
<dbReference type="GO" id="GO:0046983">
    <property type="term" value="F:protein dimerization activity"/>
    <property type="evidence" value="ECO:0007669"/>
    <property type="project" value="InterPro"/>
</dbReference>
<evidence type="ECO:0000313" key="1">
    <source>
        <dbReference type="EMBL" id="CAA7599778.1"/>
    </source>
</evidence>
<evidence type="ECO:0000313" key="3">
    <source>
        <dbReference type="Proteomes" id="UP001071230"/>
    </source>
</evidence>
<reference evidence="2" key="1">
    <citation type="submission" date="2014-11" db="EMBL/GenBank/DDBJ databases">
        <authorList>
            <person name="Hornung B.V."/>
        </authorList>
    </citation>
    <scope>NUCLEOTIDE SEQUENCE</scope>
    <source>
        <strain evidence="2">INE</strain>
    </source>
</reference>
<dbReference type="InterPro" id="IPR037208">
    <property type="entry name" value="Spo0E-like_sf"/>
</dbReference>
<dbReference type="Gene3D" id="4.10.280.10">
    <property type="entry name" value="Helix-loop-helix DNA-binding domain"/>
    <property type="match status" value="1"/>
</dbReference>
<dbReference type="InterPro" id="IPR036638">
    <property type="entry name" value="HLH_DNA-bd_sf"/>
</dbReference>
<dbReference type="SUPFAM" id="SSF140500">
    <property type="entry name" value="BAS1536-like"/>
    <property type="match status" value="1"/>
</dbReference>
<dbReference type="GO" id="GO:0043937">
    <property type="term" value="P:regulation of sporulation"/>
    <property type="evidence" value="ECO:0007669"/>
    <property type="project" value="InterPro"/>
</dbReference>
<dbReference type="Proteomes" id="UP000836597">
    <property type="component" value="Chromosome"/>
</dbReference>
<keyword evidence="3" id="KW-1185">Reference proteome</keyword>
<dbReference type="RefSeq" id="WP_240983542.1">
    <property type="nucleotide sequence ID" value="NZ_CDGJ01000052.1"/>
</dbReference>
<sequence>MERELLEELETWRCRMYTVAADKDLSDPEVLMISQRIDVLVNRLYALERDIDAHAA</sequence>
<name>A0A8S0W1R7_9FIRM</name>
<dbReference type="EMBL" id="CDGJ01000052">
    <property type="protein sequence ID" value="CEJ07344.1"/>
    <property type="molecule type" value="Genomic_DNA"/>
</dbReference>
<dbReference type="KEGG" id="aacx:DEACI_0405"/>
<dbReference type="Pfam" id="PF09388">
    <property type="entry name" value="SpoOE-like"/>
    <property type="match status" value="1"/>
</dbReference>
<organism evidence="1">
    <name type="scientific">Acididesulfobacillus acetoxydans</name>
    <dbReference type="NCBI Taxonomy" id="1561005"/>
    <lineage>
        <taxon>Bacteria</taxon>
        <taxon>Bacillati</taxon>
        <taxon>Bacillota</taxon>
        <taxon>Clostridia</taxon>
        <taxon>Eubacteriales</taxon>
        <taxon>Peptococcaceae</taxon>
        <taxon>Acididesulfobacillus</taxon>
    </lineage>
</organism>
<dbReference type="EMBL" id="LR746496">
    <property type="protein sequence ID" value="CAA7599778.1"/>
    <property type="molecule type" value="Genomic_DNA"/>
</dbReference>
<dbReference type="Proteomes" id="UP001071230">
    <property type="component" value="Unassembled WGS sequence"/>
</dbReference>
<proteinExistence type="predicted"/>
<gene>
    <name evidence="1" type="ORF">DEACI_0405</name>
    <name evidence="2" type="ORF">DEACI_1807</name>
</gene>
<reference evidence="1" key="2">
    <citation type="submission" date="2020-01" db="EMBL/GenBank/DDBJ databases">
        <authorList>
            <person name="Hornung B."/>
        </authorList>
    </citation>
    <scope>NUCLEOTIDE SEQUENCE</scope>
    <source>
        <strain evidence="1">PacBioINE</strain>
    </source>
</reference>